<dbReference type="Proteomes" id="UP000245754">
    <property type="component" value="Unassembled WGS sequence"/>
</dbReference>
<evidence type="ECO:0000313" key="3">
    <source>
        <dbReference type="EMBL" id="PWK38308.1"/>
    </source>
</evidence>
<dbReference type="Gene3D" id="3.40.50.150">
    <property type="entry name" value="Vaccinia Virus protein VP39"/>
    <property type="match status" value="1"/>
</dbReference>
<dbReference type="EMBL" id="QGGT01000001">
    <property type="protein sequence ID" value="PWK38308.1"/>
    <property type="molecule type" value="Genomic_DNA"/>
</dbReference>
<keyword evidence="3" id="KW-0808">Transferase</keyword>
<accession>A0A316F3B7</accession>
<dbReference type="NCBIfam" id="TIGR01444">
    <property type="entry name" value="fkbM_fam"/>
    <property type="match status" value="1"/>
</dbReference>
<organism evidence="3 4">
    <name type="scientific">Cupriavidus plantarum</name>
    <dbReference type="NCBI Taxonomy" id="942865"/>
    <lineage>
        <taxon>Bacteria</taxon>
        <taxon>Pseudomonadati</taxon>
        <taxon>Pseudomonadota</taxon>
        <taxon>Betaproteobacteria</taxon>
        <taxon>Burkholderiales</taxon>
        <taxon>Burkholderiaceae</taxon>
        <taxon>Cupriavidus</taxon>
    </lineage>
</organism>
<dbReference type="Pfam" id="PF05050">
    <property type="entry name" value="Methyltransf_21"/>
    <property type="match status" value="1"/>
</dbReference>
<dbReference type="InterPro" id="IPR006342">
    <property type="entry name" value="FkbM_mtfrase"/>
</dbReference>
<dbReference type="GO" id="GO:0032259">
    <property type="term" value="P:methylation"/>
    <property type="evidence" value="ECO:0007669"/>
    <property type="project" value="UniProtKB-KW"/>
</dbReference>
<feature type="domain" description="Methyltransferase FkbM" evidence="2">
    <location>
        <begin position="60"/>
        <end position="226"/>
    </location>
</feature>
<dbReference type="GeneID" id="98339247"/>
<feature type="region of interest" description="Disordered" evidence="1">
    <location>
        <begin position="1"/>
        <end position="28"/>
    </location>
</feature>
<keyword evidence="3" id="KW-0489">Methyltransferase</keyword>
<name>A0A316F3B7_9BURK</name>
<proteinExistence type="predicted"/>
<sequence length="247" mass="27316">MLKQLLGSVWGKPSRDEGASATPAGEPGEAFRRSFAQAGEDMIVDFVFRAIGVDKPTYLDIGAHHPTHLSNTQFFYATGSRGVNVEPDPDLFAAFPAQRPEDTNLNIGIGDGGGASLPFHVMSTRTLNTFSSEEAKRYAETGLHRIERVIDVPVVNINDVIARHFGGKAPDFLSVDVEGLDVEIVKSLDLSRYRPVVMCVETLTFSETREEVKLSEVGEYLAGHGYFPYADTYINTIFVDNSRWRNR</sequence>
<dbReference type="GO" id="GO:0008168">
    <property type="term" value="F:methyltransferase activity"/>
    <property type="evidence" value="ECO:0007669"/>
    <property type="project" value="UniProtKB-KW"/>
</dbReference>
<evidence type="ECO:0000313" key="4">
    <source>
        <dbReference type="Proteomes" id="UP000245754"/>
    </source>
</evidence>
<dbReference type="InterPro" id="IPR029063">
    <property type="entry name" value="SAM-dependent_MTases_sf"/>
</dbReference>
<dbReference type="OrthoDB" id="9810122at2"/>
<comment type="caution">
    <text evidence="3">The sequence shown here is derived from an EMBL/GenBank/DDBJ whole genome shotgun (WGS) entry which is preliminary data.</text>
</comment>
<dbReference type="AlphaFoldDB" id="A0A316F3B7"/>
<evidence type="ECO:0000256" key="1">
    <source>
        <dbReference type="SAM" id="MobiDB-lite"/>
    </source>
</evidence>
<keyword evidence="4" id="KW-1185">Reference proteome</keyword>
<evidence type="ECO:0000259" key="2">
    <source>
        <dbReference type="Pfam" id="PF05050"/>
    </source>
</evidence>
<reference evidence="3 4" key="1">
    <citation type="submission" date="2018-05" db="EMBL/GenBank/DDBJ databases">
        <title>Genomic Encyclopedia of Type Strains, Phase IV (KMG-V): Genome sequencing to study the core and pangenomes of soil and plant-associated prokaryotes.</title>
        <authorList>
            <person name="Whitman W."/>
        </authorList>
    </citation>
    <scope>NUCLEOTIDE SEQUENCE [LARGE SCALE GENOMIC DNA]</scope>
    <source>
        <strain evidence="3 4">SLV-132</strain>
    </source>
</reference>
<dbReference type="SUPFAM" id="SSF53335">
    <property type="entry name" value="S-adenosyl-L-methionine-dependent methyltransferases"/>
    <property type="match status" value="1"/>
</dbReference>
<gene>
    <name evidence="3" type="ORF">C7419_1012203</name>
</gene>
<protein>
    <submittedName>
        <fullName evidence="3">FkbM family methyltransferase</fullName>
    </submittedName>
</protein>
<dbReference type="RefSeq" id="WP_109581917.1">
    <property type="nucleotide sequence ID" value="NZ_CAJPUX010000001.1"/>
</dbReference>